<dbReference type="InterPro" id="IPR036390">
    <property type="entry name" value="WH_DNA-bd_sf"/>
</dbReference>
<dbReference type="Gene3D" id="1.10.10.10">
    <property type="entry name" value="Winged helix-like DNA-binding domain superfamily/Winged helix DNA-binding domain"/>
    <property type="match status" value="1"/>
</dbReference>
<evidence type="ECO:0000313" key="3">
    <source>
        <dbReference type="Proteomes" id="UP000199691"/>
    </source>
</evidence>
<dbReference type="Proteomes" id="UP000199691">
    <property type="component" value="Unassembled WGS sequence"/>
</dbReference>
<reference evidence="3" key="1">
    <citation type="submission" date="2016-10" db="EMBL/GenBank/DDBJ databases">
        <authorList>
            <person name="Varghese N."/>
            <person name="Submissions S."/>
        </authorList>
    </citation>
    <scope>NUCLEOTIDE SEQUENCE [LARGE SCALE GENOMIC DNA]</scope>
    <source>
        <strain evidence="3">CGMCC 4.6609</strain>
    </source>
</reference>
<accession>A0A1H0X6C5</accession>
<feature type="compositionally biased region" description="Low complexity" evidence="1">
    <location>
        <begin position="145"/>
        <end position="161"/>
    </location>
</feature>
<dbReference type="AlphaFoldDB" id="A0A1H0X6C5"/>
<keyword evidence="3" id="KW-1185">Reference proteome</keyword>
<dbReference type="InterPro" id="IPR036388">
    <property type="entry name" value="WH-like_DNA-bd_sf"/>
</dbReference>
<evidence type="ECO:0000313" key="2">
    <source>
        <dbReference type="EMBL" id="SDP98498.1"/>
    </source>
</evidence>
<dbReference type="Pfam" id="PF13730">
    <property type="entry name" value="HTH_36"/>
    <property type="match status" value="1"/>
</dbReference>
<proteinExistence type="predicted"/>
<name>A0A1H0X6C5_9PSEU</name>
<dbReference type="OrthoDB" id="5198554at2"/>
<evidence type="ECO:0000256" key="1">
    <source>
        <dbReference type="SAM" id="MobiDB-lite"/>
    </source>
</evidence>
<gene>
    <name evidence="2" type="ORF">SAMN05421507_14017</name>
</gene>
<organism evidence="2 3">
    <name type="scientific">Lentzea jiangxiensis</name>
    <dbReference type="NCBI Taxonomy" id="641025"/>
    <lineage>
        <taxon>Bacteria</taxon>
        <taxon>Bacillati</taxon>
        <taxon>Actinomycetota</taxon>
        <taxon>Actinomycetes</taxon>
        <taxon>Pseudonocardiales</taxon>
        <taxon>Pseudonocardiaceae</taxon>
        <taxon>Lentzea</taxon>
    </lineage>
</organism>
<sequence>MSIKVVTLVWEYAPAAGNELLLLLAIADQANDLGAEAWPSIDTLARRTRLNPRTVQRLLRKLVSAGLLCIEPGGGRRSNTYRIDLSLLVKPPPERGTSDGSSVMDRHLRQDATPDTATTPGVVKYDHPTPDAAAPPDPSRTVLHPPGVAGAATADPGGDAAADSRRIVQLAHQRHPMSPENRRRLEDAVFEALSIGHASREVQDLVSQNLDGAYSPAAVMCARIRSLMKSSPAVPTAAARPAWCGNCDGPEPHRRWIQLDDNRVTACPACHPRNNIVPAEVSA</sequence>
<feature type="region of interest" description="Disordered" evidence="1">
    <location>
        <begin position="111"/>
        <end position="161"/>
    </location>
</feature>
<dbReference type="SUPFAM" id="SSF46785">
    <property type="entry name" value="Winged helix' DNA-binding domain"/>
    <property type="match status" value="1"/>
</dbReference>
<protein>
    <submittedName>
        <fullName evidence="2">Helix-turn-helix domain-containing protein</fullName>
    </submittedName>
</protein>
<dbReference type="STRING" id="641025.SAMN05421507_14017"/>
<dbReference type="EMBL" id="FNIX01000040">
    <property type="protein sequence ID" value="SDP98498.1"/>
    <property type="molecule type" value="Genomic_DNA"/>
</dbReference>
<dbReference type="RefSeq" id="WP_090105544.1">
    <property type="nucleotide sequence ID" value="NZ_FNIX01000040.1"/>
</dbReference>